<dbReference type="SUPFAM" id="SSF56672">
    <property type="entry name" value="DNA/RNA polymerases"/>
    <property type="match status" value="1"/>
</dbReference>
<keyword evidence="2" id="KW-0548">Nucleotidyltransferase</keyword>
<evidence type="ECO:0000313" key="9">
    <source>
        <dbReference type="EMBL" id="WMV57659.1"/>
    </source>
</evidence>
<keyword evidence="6" id="KW-0695">RNA-directed DNA polymerase</keyword>
<evidence type="ECO:0000256" key="3">
    <source>
        <dbReference type="ARBA" id="ARBA00022722"/>
    </source>
</evidence>
<evidence type="ECO:0000259" key="8">
    <source>
        <dbReference type="Pfam" id="PF24626"/>
    </source>
</evidence>
<keyword evidence="5" id="KW-0378">Hydrolase</keyword>
<dbReference type="EMBL" id="CP133623">
    <property type="protein sequence ID" value="WMV57659.1"/>
    <property type="molecule type" value="Genomic_DNA"/>
</dbReference>
<evidence type="ECO:0000313" key="10">
    <source>
        <dbReference type="Proteomes" id="UP001234989"/>
    </source>
</evidence>
<gene>
    <name evidence="9" type="ORF">MTR67_051044</name>
</gene>
<dbReference type="PANTHER" id="PTHR37984:SF5">
    <property type="entry name" value="PROTEIN NYNRIN-LIKE"/>
    <property type="match status" value="1"/>
</dbReference>
<dbReference type="InterPro" id="IPR043128">
    <property type="entry name" value="Rev_trsase/Diguanyl_cyclase"/>
</dbReference>
<dbReference type="InterPro" id="IPR056924">
    <property type="entry name" value="SH3_Tf2-1"/>
</dbReference>
<evidence type="ECO:0000256" key="5">
    <source>
        <dbReference type="ARBA" id="ARBA00022801"/>
    </source>
</evidence>
<evidence type="ECO:0000259" key="7">
    <source>
        <dbReference type="Pfam" id="PF17917"/>
    </source>
</evidence>
<proteinExistence type="predicted"/>
<dbReference type="PANTHER" id="PTHR37984">
    <property type="entry name" value="PROTEIN CBG26694"/>
    <property type="match status" value="1"/>
</dbReference>
<protein>
    <recommendedName>
        <fullName evidence="11">Reverse transcriptase RNase H-like domain-containing protein</fullName>
    </recommendedName>
</protein>
<dbReference type="Pfam" id="PF24626">
    <property type="entry name" value="SH3_Tf2-1"/>
    <property type="match status" value="1"/>
</dbReference>
<keyword evidence="1" id="KW-0808">Transferase</keyword>
<dbReference type="GO" id="GO:0004519">
    <property type="term" value="F:endonuclease activity"/>
    <property type="evidence" value="ECO:0007669"/>
    <property type="project" value="UniProtKB-KW"/>
</dbReference>
<evidence type="ECO:0000256" key="6">
    <source>
        <dbReference type="ARBA" id="ARBA00022918"/>
    </source>
</evidence>
<dbReference type="AlphaFoldDB" id="A0AAF0V5P1"/>
<dbReference type="CDD" id="cd09274">
    <property type="entry name" value="RNase_HI_RT_Ty3"/>
    <property type="match status" value="1"/>
</dbReference>
<evidence type="ECO:0000256" key="4">
    <source>
        <dbReference type="ARBA" id="ARBA00022759"/>
    </source>
</evidence>
<feature type="domain" description="Tf2-1-like SH3-like" evidence="8">
    <location>
        <begin position="204"/>
        <end position="267"/>
    </location>
</feature>
<dbReference type="InterPro" id="IPR041373">
    <property type="entry name" value="RT_RNaseH"/>
</dbReference>
<dbReference type="Proteomes" id="UP001234989">
    <property type="component" value="Chromosome 12"/>
</dbReference>
<evidence type="ECO:0000256" key="1">
    <source>
        <dbReference type="ARBA" id="ARBA00022679"/>
    </source>
</evidence>
<dbReference type="InterPro" id="IPR050951">
    <property type="entry name" value="Retrovirus_Pol_polyprotein"/>
</dbReference>
<reference evidence="9" key="1">
    <citation type="submission" date="2023-08" db="EMBL/GenBank/DDBJ databases">
        <title>A de novo genome assembly of Solanum verrucosum Schlechtendal, a Mexican diploid species geographically isolated from the other diploid A-genome species in potato relatives.</title>
        <authorList>
            <person name="Hosaka K."/>
        </authorList>
    </citation>
    <scope>NUCLEOTIDE SEQUENCE</scope>
    <source>
        <tissue evidence="9">Young leaves</tissue>
    </source>
</reference>
<dbReference type="InterPro" id="IPR043502">
    <property type="entry name" value="DNA/RNA_pol_sf"/>
</dbReference>
<dbReference type="Pfam" id="PF17917">
    <property type="entry name" value="RT_RNaseH"/>
    <property type="match status" value="1"/>
</dbReference>
<keyword evidence="10" id="KW-1185">Reference proteome</keyword>
<name>A0AAF0V5P1_SOLVR</name>
<keyword evidence="3" id="KW-0540">Nuclease</keyword>
<keyword evidence="4" id="KW-0255">Endonuclease</keyword>
<dbReference type="Gene3D" id="3.30.70.270">
    <property type="match status" value="1"/>
</dbReference>
<dbReference type="GO" id="GO:0003964">
    <property type="term" value="F:RNA-directed DNA polymerase activity"/>
    <property type="evidence" value="ECO:0007669"/>
    <property type="project" value="UniProtKB-KW"/>
</dbReference>
<sequence>MLSSLNMSFVFESVTFLGHIVFDDGIRVDTQKIEAVQKWPRPTSPTDIRSFLGLAGYYRRFVEGFSSISSPLTKLTQKTVKFQWYEACEKSFHELKKRLTIASIDLTRRQLKVHEKNYPTHDLELVAVVFALKIWCHYLYGVHVDVFTDHKSLQYVFSQKEFNLKQRRWLELLKDYDINILYHPGKANVVGNALSRDLEFEVDDLVYLKVSPMKGVMRFGKKGKLSPGYIGPYRISKRIDNIAYELELPQELAAVHLVFHISMLKKCMGDPSLIIPKYIGINDILSYEEIPVQILDRQVRKLRTKEASSAKFCGEISLLRKLLGKLRRI</sequence>
<feature type="domain" description="Reverse transcriptase RNase H-like" evidence="7">
    <location>
        <begin position="104"/>
        <end position="176"/>
    </location>
</feature>
<evidence type="ECO:0000256" key="2">
    <source>
        <dbReference type="ARBA" id="ARBA00022695"/>
    </source>
</evidence>
<organism evidence="9 10">
    <name type="scientific">Solanum verrucosum</name>
    <dbReference type="NCBI Taxonomy" id="315347"/>
    <lineage>
        <taxon>Eukaryota</taxon>
        <taxon>Viridiplantae</taxon>
        <taxon>Streptophyta</taxon>
        <taxon>Embryophyta</taxon>
        <taxon>Tracheophyta</taxon>
        <taxon>Spermatophyta</taxon>
        <taxon>Magnoliopsida</taxon>
        <taxon>eudicotyledons</taxon>
        <taxon>Gunneridae</taxon>
        <taxon>Pentapetalae</taxon>
        <taxon>asterids</taxon>
        <taxon>lamiids</taxon>
        <taxon>Solanales</taxon>
        <taxon>Solanaceae</taxon>
        <taxon>Solanoideae</taxon>
        <taxon>Solaneae</taxon>
        <taxon>Solanum</taxon>
    </lineage>
</organism>
<dbReference type="GO" id="GO:0016787">
    <property type="term" value="F:hydrolase activity"/>
    <property type="evidence" value="ECO:0007669"/>
    <property type="project" value="UniProtKB-KW"/>
</dbReference>
<evidence type="ECO:0008006" key="11">
    <source>
        <dbReference type="Google" id="ProtNLM"/>
    </source>
</evidence>
<dbReference type="FunFam" id="3.30.70.270:FF:000020">
    <property type="entry name" value="Transposon Tf2-6 polyprotein-like Protein"/>
    <property type="match status" value="1"/>
</dbReference>
<accession>A0AAF0V5P1</accession>